<dbReference type="RefSeq" id="WP_301245043.1">
    <property type="nucleotide sequence ID" value="NZ_JAROCC010000013.1"/>
</dbReference>
<feature type="transmembrane region" description="Helical" evidence="1">
    <location>
        <begin position="12"/>
        <end position="35"/>
    </location>
</feature>
<evidence type="ECO:0000256" key="1">
    <source>
        <dbReference type="SAM" id="Phobius"/>
    </source>
</evidence>
<gene>
    <name evidence="2" type="ORF">P5G49_14985</name>
</gene>
<evidence type="ECO:0000313" key="3">
    <source>
        <dbReference type="Proteomes" id="UP001175097"/>
    </source>
</evidence>
<dbReference type="Proteomes" id="UP001175097">
    <property type="component" value="Unassembled WGS sequence"/>
</dbReference>
<keyword evidence="3" id="KW-1185">Reference proteome</keyword>
<keyword evidence="1" id="KW-1133">Transmembrane helix</keyword>
<protein>
    <submittedName>
        <fullName evidence="2">Uncharacterized protein</fullName>
    </submittedName>
</protein>
<keyword evidence="1" id="KW-0472">Membrane</keyword>
<reference evidence="2" key="1">
    <citation type="submission" date="2023-03" db="EMBL/GenBank/DDBJ databases">
        <title>MT1 and MT2 Draft Genomes of Novel Species.</title>
        <authorList>
            <person name="Venkateswaran K."/>
        </authorList>
    </citation>
    <scope>NUCLEOTIDE SEQUENCE</scope>
    <source>
        <strain evidence="2">F6_3S_P_2</strain>
    </source>
</reference>
<keyword evidence="1" id="KW-0812">Transmembrane</keyword>
<comment type="caution">
    <text evidence="2">The sequence shown here is derived from an EMBL/GenBank/DDBJ whole genome shotgun (WGS) entry which is preliminary data.</text>
</comment>
<name>A0ABT8JUC4_9BACL</name>
<feature type="transmembrane region" description="Helical" evidence="1">
    <location>
        <begin position="41"/>
        <end position="63"/>
    </location>
</feature>
<organism evidence="2 3">
    <name type="scientific">Sporosarcina highlanderae</name>
    <dbReference type="NCBI Taxonomy" id="3035916"/>
    <lineage>
        <taxon>Bacteria</taxon>
        <taxon>Bacillati</taxon>
        <taxon>Bacillota</taxon>
        <taxon>Bacilli</taxon>
        <taxon>Bacillales</taxon>
        <taxon>Caryophanaceae</taxon>
        <taxon>Sporosarcina</taxon>
    </lineage>
</organism>
<accession>A0ABT8JUC4</accession>
<proteinExistence type="predicted"/>
<dbReference type="EMBL" id="JAROCC010000013">
    <property type="protein sequence ID" value="MDN4608763.1"/>
    <property type="molecule type" value="Genomic_DNA"/>
</dbReference>
<evidence type="ECO:0000313" key="2">
    <source>
        <dbReference type="EMBL" id="MDN4608763.1"/>
    </source>
</evidence>
<sequence>MDTTKGKFAFFFWGILFFLLYFKIFAFAWNLWFYGSLIPEALGFLAIILLVIPAAFLTARLLVIKIPLKYHMIGSVGVVLLFSWNVYDDHREKGLDDLITYKSSKFKAMELNFSDSRMEDTEPVEELMEFLGRYRVKKMKDTEWDSNVSGEKGFQVMIYLKGKTTGASIYENRLLSFNHSSYYKVLNGPVDMEWIDAFKEKHGFRQ</sequence>